<dbReference type="InterPro" id="IPR020904">
    <property type="entry name" value="Sc_DH/Rdtase_CS"/>
</dbReference>
<sequence length="249" mass="26062">MSHSPLRVLILGATSGIAEATARLYAAEGARLVLAGRNAARLQAIAADLRLRGASAVDIAQIDFVRDDARQAWLGLLATHGAFDHVLIAYGVLGDQPTAEQDSAAAESIMAANFTSPAQWSLAVAEDFERRGSGSLVVLGSVAGDRGRRANYVYGAAKAGIAALIEGIAHRFAGKGPRAVVVKPGPTDTPMTAGMKKGGPLWATAEQVAVVVRRAADKGGPVQYASARWRLVMLIVRLIPSAIFNKMNL</sequence>
<keyword evidence="5" id="KW-1185">Reference proteome</keyword>
<keyword evidence="2 4" id="KW-0560">Oxidoreductase</keyword>
<evidence type="ECO:0000259" key="3">
    <source>
        <dbReference type="SMART" id="SM00822"/>
    </source>
</evidence>
<dbReference type="Proteomes" id="UP000433050">
    <property type="component" value="Unassembled WGS sequence"/>
</dbReference>
<protein>
    <submittedName>
        <fullName evidence="4">Decaprenylphosphoryl-2-keto-beta-D-erythro-pentose reductase</fullName>
        <ecNumber evidence="4">1.1.1.333</ecNumber>
    </submittedName>
</protein>
<dbReference type="RefSeq" id="WP_159601479.1">
    <property type="nucleotide sequence ID" value="NZ_CACSAS010000001.1"/>
</dbReference>
<dbReference type="PANTHER" id="PTHR44196:SF3">
    <property type="entry name" value="SHORT CHAIN DEHYDROGENASE FAMILY PROTEIN"/>
    <property type="match status" value="1"/>
</dbReference>
<feature type="domain" description="Ketoreductase" evidence="3">
    <location>
        <begin position="6"/>
        <end position="189"/>
    </location>
</feature>
<evidence type="ECO:0000256" key="1">
    <source>
        <dbReference type="ARBA" id="ARBA00006484"/>
    </source>
</evidence>
<organism evidence="4 5">
    <name type="scientific">Starkeya nomas</name>
    <dbReference type="NCBI Taxonomy" id="2666134"/>
    <lineage>
        <taxon>Bacteria</taxon>
        <taxon>Pseudomonadati</taxon>
        <taxon>Pseudomonadota</taxon>
        <taxon>Alphaproteobacteria</taxon>
        <taxon>Hyphomicrobiales</taxon>
        <taxon>Xanthobacteraceae</taxon>
        <taxon>Starkeya</taxon>
    </lineage>
</organism>
<dbReference type="SUPFAM" id="SSF51735">
    <property type="entry name" value="NAD(P)-binding Rossmann-fold domains"/>
    <property type="match status" value="1"/>
</dbReference>
<dbReference type="InterPro" id="IPR002347">
    <property type="entry name" value="SDR_fam"/>
</dbReference>
<dbReference type="EC" id="1.1.1.333" evidence="4"/>
<dbReference type="GO" id="GO:0016491">
    <property type="term" value="F:oxidoreductase activity"/>
    <property type="evidence" value="ECO:0007669"/>
    <property type="project" value="UniProtKB-KW"/>
</dbReference>
<dbReference type="Gene3D" id="3.40.50.720">
    <property type="entry name" value="NAD(P)-binding Rossmann-like Domain"/>
    <property type="match status" value="1"/>
</dbReference>
<dbReference type="GO" id="GO:0016020">
    <property type="term" value="C:membrane"/>
    <property type="evidence" value="ECO:0007669"/>
    <property type="project" value="TreeGrafter"/>
</dbReference>
<dbReference type="EMBL" id="CACSAS010000001">
    <property type="protein sequence ID" value="CAA0113926.1"/>
    <property type="molecule type" value="Genomic_DNA"/>
</dbReference>
<name>A0A5S9Q8L4_9HYPH</name>
<reference evidence="4 5" key="1">
    <citation type="submission" date="2019-12" db="EMBL/GenBank/DDBJ databases">
        <authorList>
            <person name="Reyes-Prieto M."/>
        </authorList>
    </citation>
    <scope>NUCLEOTIDE SEQUENCE [LARGE SCALE GENOMIC DNA]</scope>
    <source>
        <strain evidence="4">HF14-78462</strain>
    </source>
</reference>
<dbReference type="PROSITE" id="PS00061">
    <property type="entry name" value="ADH_SHORT"/>
    <property type="match status" value="1"/>
</dbReference>
<dbReference type="InterPro" id="IPR036291">
    <property type="entry name" value="NAD(P)-bd_dom_sf"/>
</dbReference>
<proteinExistence type="inferred from homology"/>
<dbReference type="CDD" id="cd05233">
    <property type="entry name" value="SDR_c"/>
    <property type="match status" value="1"/>
</dbReference>
<dbReference type="PRINTS" id="PR00081">
    <property type="entry name" value="GDHRDH"/>
</dbReference>
<dbReference type="SMART" id="SM00822">
    <property type="entry name" value="PKS_KR"/>
    <property type="match status" value="1"/>
</dbReference>
<dbReference type="AlphaFoldDB" id="A0A5S9Q8L4"/>
<comment type="similarity">
    <text evidence="1">Belongs to the short-chain dehydrogenases/reductases (SDR) family.</text>
</comment>
<dbReference type="Pfam" id="PF00106">
    <property type="entry name" value="adh_short"/>
    <property type="match status" value="1"/>
</dbReference>
<dbReference type="InterPro" id="IPR057326">
    <property type="entry name" value="KR_dom"/>
</dbReference>
<evidence type="ECO:0000256" key="2">
    <source>
        <dbReference type="ARBA" id="ARBA00023002"/>
    </source>
</evidence>
<evidence type="ECO:0000313" key="4">
    <source>
        <dbReference type="EMBL" id="CAA0113926.1"/>
    </source>
</evidence>
<accession>A0A5S9Q8L4</accession>
<dbReference type="PANTHER" id="PTHR44196">
    <property type="entry name" value="DEHYDROGENASE/REDUCTASE SDR FAMILY MEMBER 7B"/>
    <property type="match status" value="1"/>
</dbReference>
<gene>
    <name evidence="4" type="primary">dprE2</name>
    <name evidence="4" type="ORF">STARVERO_04292</name>
</gene>
<evidence type="ECO:0000313" key="5">
    <source>
        <dbReference type="Proteomes" id="UP000433050"/>
    </source>
</evidence>